<dbReference type="InterPro" id="IPR036640">
    <property type="entry name" value="ABC1_TM_sf"/>
</dbReference>
<dbReference type="PANTHER" id="PTHR24221">
    <property type="entry name" value="ATP-BINDING CASSETTE SUB-FAMILY B"/>
    <property type="match status" value="1"/>
</dbReference>
<evidence type="ECO:0000256" key="5">
    <source>
        <dbReference type="ARBA" id="ARBA00022989"/>
    </source>
</evidence>
<evidence type="ECO:0000256" key="7">
    <source>
        <dbReference type="SAM" id="Phobius"/>
    </source>
</evidence>
<dbReference type="InterPro" id="IPR003439">
    <property type="entry name" value="ABC_transporter-like_ATP-bd"/>
</dbReference>
<evidence type="ECO:0000256" key="1">
    <source>
        <dbReference type="ARBA" id="ARBA00004651"/>
    </source>
</evidence>
<proteinExistence type="predicted"/>
<dbReference type="Proteomes" id="UP000776164">
    <property type="component" value="Unassembled WGS sequence"/>
</dbReference>
<keyword evidence="3" id="KW-0547">Nucleotide-binding</keyword>
<dbReference type="NCBIfam" id="TIGR02868">
    <property type="entry name" value="CydC"/>
    <property type="match status" value="1"/>
</dbReference>
<dbReference type="InterPro" id="IPR017871">
    <property type="entry name" value="ABC_transporter-like_CS"/>
</dbReference>
<dbReference type="InterPro" id="IPR027417">
    <property type="entry name" value="P-loop_NTPase"/>
</dbReference>
<comment type="subcellular location">
    <subcellularLocation>
        <location evidence="1">Cell membrane</location>
        <topology evidence="1">Multi-pass membrane protein</topology>
    </subcellularLocation>
</comment>
<dbReference type="Pfam" id="PF00005">
    <property type="entry name" value="ABC_tran"/>
    <property type="match status" value="1"/>
</dbReference>
<evidence type="ECO:0000256" key="2">
    <source>
        <dbReference type="ARBA" id="ARBA00022692"/>
    </source>
</evidence>
<dbReference type="Gene3D" id="1.20.1560.10">
    <property type="entry name" value="ABC transporter type 1, transmembrane domain"/>
    <property type="match status" value="1"/>
</dbReference>
<dbReference type="EMBL" id="JAFBBU010000001">
    <property type="protein sequence ID" value="MBM7472637.1"/>
    <property type="molecule type" value="Genomic_DNA"/>
</dbReference>
<gene>
    <name evidence="10" type="ORF">JOE66_002271</name>
</gene>
<feature type="transmembrane region" description="Helical" evidence="7">
    <location>
        <begin position="156"/>
        <end position="173"/>
    </location>
</feature>
<dbReference type="InterPro" id="IPR014223">
    <property type="entry name" value="ABC_CydC/D"/>
</dbReference>
<dbReference type="PROSITE" id="PS00211">
    <property type="entry name" value="ABC_TRANSPORTER_1"/>
    <property type="match status" value="1"/>
</dbReference>
<dbReference type="SUPFAM" id="SSF90123">
    <property type="entry name" value="ABC transporter transmembrane region"/>
    <property type="match status" value="1"/>
</dbReference>
<dbReference type="CDD" id="cd03228">
    <property type="entry name" value="ABCC_MRP_Like"/>
    <property type="match status" value="1"/>
</dbReference>
<dbReference type="Pfam" id="PF00664">
    <property type="entry name" value="ABC_membrane"/>
    <property type="match status" value="1"/>
</dbReference>
<dbReference type="SUPFAM" id="SSF52540">
    <property type="entry name" value="P-loop containing nucleoside triphosphate hydrolases"/>
    <property type="match status" value="1"/>
</dbReference>
<feature type="transmembrane region" description="Helical" evidence="7">
    <location>
        <begin position="37"/>
        <end position="62"/>
    </location>
</feature>
<dbReference type="PROSITE" id="PS50929">
    <property type="entry name" value="ABC_TM1F"/>
    <property type="match status" value="1"/>
</dbReference>
<evidence type="ECO:0000259" key="8">
    <source>
        <dbReference type="PROSITE" id="PS50893"/>
    </source>
</evidence>
<dbReference type="InterPro" id="IPR011527">
    <property type="entry name" value="ABC1_TM_dom"/>
</dbReference>
<dbReference type="InterPro" id="IPR039421">
    <property type="entry name" value="Type_1_exporter"/>
</dbReference>
<protein>
    <submittedName>
        <fullName evidence="10">ATP-binding cassette subfamily C protein CydC</fullName>
    </submittedName>
</protein>
<sequence>MGTDTTAPLRTGTAADRNAEIRTSEVLRLAQPRWRAFAPGLAFGLLSAMAAVTLLAASAWLITRAAEHPPILFLSAAIVGVRAAALGRATFRYLERLASHDAAFRGLADLRVGIYERLVPLTPDGLKHTRRGDLLSRLVGDVDELQNLPLRVLQPLLTAVLVCLAAVVGVWILLPAAGLALAVTLLLAFVLATAANSRTAAQADRELSPVRADFADQTLDFVGALDVLTAYSAVDDRLASLQQAERRLTSVAVSKARGSAATAAVVSLLGGAATFLALAYGVPALGAGTANGLIDAPTLAMLALVPIAVFEVFGVVPLAVGACRQVSVSAARVATAVPAVVPVEIPVETLVATSLGLRAGEAPIRPAVMPGVAPTIELSGLSARWPGGTADAFAGVSLVIRPGDRVQVTGRSGSGKTSLAHVLVRFLDFEAGTFTIDGVDARRLPPERLRSLVGLCEQHPHLFDASLRQNLLFAREEATDDELLRVLDRVGLSIWVDERGGLGAQLGERGALVSGGQAQRLALARVLLADFPVVVFDEPTANVDAELADALITDLLRASGPSRSVVLISHADIAPALVGTQLRMPDPS</sequence>
<feature type="transmembrane region" description="Helical" evidence="7">
    <location>
        <begin position="260"/>
        <end position="280"/>
    </location>
</feature>
<evidence type="ECO:0000256" key="3">
    <source>
        <dbReference type="ARBA" id="ARBA00022741"/>
    </source>
</evidence>
<keyword evidence="4 10" id="KW-0067">ATP-binding</keyword>
<dbReference type="Gene3D" id="3.40.50.300">
    <property type="entry name" value="P-loop containing nucleotide triphosphate hydrolases"/>
    <property type="match status" value="1"/>
</dbReference>
<comment type="caution">
    <text evidence="10">The sequence shown here is derived from an EMBL/GenBank/DDBJ whole genome shotgun (WGS) entry which is preliminary data.</text>
</comment>
<feature type="domain" description="ABC transporter" evidence="8">
    <location>
        <begin position="376"/>
        <end position="587"/>
    </location>
</feature>
<evidence type="ECO:0000256" key="4">
    <source>
        <dbReference type="ARBA" id="ARBA00022840"/>
    </source>
</evidence>
<feature type="domain" description="ABC transmembrane type-1" evidence="9">
    <location>
        <begin position="40"/>
        <end position="301"/>
    </location>
</feature>
<dbReference type="SMART" id="SM00382">
    <property type="entry name" value="AAA"/>
    <property type="match status" value="1"/>
</dbReference>
<dbReference type="RefSeq" id="WP_205109533.1">
    <property type="nucleotide sequence ID" value="NZ_BAAAHT010000002.1"/>
</dbReference>
<evidence type="ECO:0000313" key="10">
    <source>
        <dbReference type="EMBL" id="MBM7472637.1"/>
    </source>
</evidence>
<dbReference type="PROSITE" id="PS50893">
    <property type="entry name" value="ABC_TRANSPORTER_2"/>
    <property type="match status" value="1"/>
</dbReference>
<reference evidence="10 11" key="1">
    <citation type="submission" date="2021-01" db="EMBL/GenBank/DDBJ databases">
        <title>Sequencing the genomes of 1000 actinobacteria strains.</title>
        <authorList>
            <person name="Klenk H.-P."/>
        </authorList>
    </citation>
    <scope>NUCLEOTIDE SEQUENCE [LARGE SCALE GENOMIC DNA]</scope>
    <source>
        <strain evidence="10 11">DSM 13057</strain>
    </source>
</reference>
<accession>A0ABS2L6E4</accession>
<keyword evidence="11" id="KW-1185">Reference proteome</keyword>
<feature type="transmembrane region" description="Helical" evidence="7">
    <location>
        <begin position="300"/>
        <end position="322"/>
    </location>
</feature>
<evidence type="ECO:0000313" key="11">
    <source>
        <dbReference type="Proteomes" id="UP000776164"/>
    </source>
</evidence>
<evidence type="ECO:0000259" key="9">
    <source>
        <dbReference type="PROSITE" id="PS50929"/>
    </source>
</evidence>
<keyword evidence="6 7" id="KW-0472">Membrane</keyword>
<feature type="transmembrane region" description="Helical" evidence="7">
    <location>
        <begin position="68"/>
        <end position="87"/>
    </location>
</feature>
<name>A0ABS2L6E4_9MICO</name>
<keyword evidence="5 7" id="KW-1133">Transmembrane helix</keyword>
<dbReference type="InterPro" id="IPR003593">
    <property type="entry name" value="AAA+_ATPase"/>
</dbReference>
<organism evidence="10 11">
    <name type="scientific">Subtercola frigoramans</name>
    <dbReference type="NCBI Taxonomy" id="120298"/>
    <lineage>
        <taxon>Bacteria</taxon>
        <taxon>Bacillati</taxon>
        <taxon>Actinomycetota</taxon>
        <taxon>Actinomycetes</taxon>
        <taxon>Micrococcales</taxon>
        <taxon>Microbacteriaceae</taxon>
        <taxon>Subtercola</taxon>
    </lineage>
</organism>
<keyword evidence="2 7" id="KW-0812">Transmembrane</keyword>
<evidence type="ECO:0000256" key="6">
    <source>
        <dbReference type="ARBA" id="ARBA00023136"/>
    </source>
</evidence>
<dbReference type="PANTHER" id="PTHR24221:SF590">
    <property type="entry name" value="COMPONENT LINKED WITH THE ASSEMBLY OF CYTOCHROME' TRANSPORT TRANSMEMBRANE ATP-BINDING PROTEIN ABC TRANSPORTER CYDD-RELATED"/>
    <property type="match status" value="1"/>
</dbReference>
<feature type="transmembrane region" description="Helical" evidence="7">
    <location>
        <begin position="179"/>
        <end position="197"/>
    </location>
</feature>
<dbReference type="GO" id="GO:0005524">
    <property type="term" value="F:ATP binding"/>
    <property type="evidence" value="ECO:0007669"/>
    <property type="project" value="UniProtKB-KW"/>
</dbReference>